<organism evidence="1 2">
    <name type="scientific">Nostocoides australiense Ben110</name>
    <dbReference type="NCBI Taxonomy" id="1193182"/>
    <lineage>
        <taxon>Bacteria</taxon>
        <taxon>Bacillati</taxon>
        <taxon>Actinomycetota</taxon>
        <taxon>Actinomycetes</taxon>
        <taxon>Micrococcales</taxon>
        <taxon>Intrasporangiaceae</taxon>
        <taxon>Nostocoides</taxon>
    </lineage>
</organism>
<name>W6JUY1_9MICO</name>
<sequence>MRPPTNTGSLRQLCSGLSGGEWWPVTGRLWSATEKLREDDLRLDGWAFARIQPDEVLQLAVVRQKVEKARALARQLQATQRAAYGDPATQLSRP</sequence>
<dbReference type="EMBL" id="CAJA01000164">
    <property type="protein sequence ID" value="CCH73238.1"/>
    <property type="molecule type" value="Genomic_DNA"/>
</dbReference>
<proteinExistence type="predicted"/>
<comment type="caution">
    <text evidence="1">The sequence shown here is derived from an EMBL/GenBank/DDBJ whole genome shotgun (WGS) entry which is preliminary data.</text>
</comment>
<evidence type="ECO:0000313" key="2">
    <source>
        <dbReference type="Proteomes" id="UP000035763"/>
    </source>
</evidence>
<dbReference type="RefSeq" id="WP_048698718.1">
    <property type="nucleotide sequence ID" value="NZ_HG764815.1"/>
</dbReference>
<reference evidence="1 2" key="1">
    <citation type="journal article" date="2013" name="ISME J.">
        <title>A metabolic model for members of the genus Tetrasphaera involved in enhanced biological phosphorus removal.</title>
        <authorList>
            <person name="Kristiansen R."/>
            <person name="Nguyen H.T.T."/>
            <person name="Saunders A.M."/>
            <person name="Nielsen J.L."/>
            <person name="Wimmer R."/>
            <person name="Le V.Q."/>
            <person name="McIlroy S.J."/>
            <person name="Petrovski S."/>
            <person name="Seviour R.J."/>
            <person name="Calteau A."/>
            <person name="Nielsen K.L."/>
            <person name="Nielsen P.H."/>
        </authorList>
    </citation>
    <scope>NUCLEOTIDE SEQUENCE [LARGE SCALE GENOMIC DNA]</scope>
    <source>
        <strain evidence="1 2">Ben110</strain>
    </source>
</reference>
<dbReference type="AlphaFoldDB" id="W6JUY1"/>
<gene>
    <name evidence="1" type="ORF">BN11_2460013</name>
</gene>
<evidence type="ECO:0000313" key="1">
    <source>
        <dbReference type="EMBL" id="CCH73238.1"/>
    </source>
</evidence>
<protein>
    <submittedName>
        <fullName evidence="1">Uncharacterized protein</fullName>
    </submittedName>
</protein>
<dbReference type="Proteomes" id="UP000035763">
    <property type="component" value="Unassembled WGS sequence"/>
</dbReference>
<accession>W6JUY1</accession>
<keyword evidence="2" id="KW-1185">Reference proteome</keyword>